<evidence type="ECO:0000313" key="3">
    <source>
        <dbReference type="Proteomes" id="UP000477782"/>
    </source>
</evidence>
<dbReference type="EMBL" id="JAAIVJ010000017">
    <property type="protein sequence ID" value="NEY91992.1"/>
    <property type="molecule type" value="Genomic_DNA"/>
</dbReference>
<sequence length="137" mass="15161">MLEASPRWNRQRMAVLEAVDFDLKRVFSVLYFVSATSAGIYMAGWLRLNLMELPVAPFSYQSAATIGLSVTAGTLFALLLPAIALALGVERRLQRRLRQLDKKTSATTTHRLIAVQALPNLQEAVGGTHGQHHHQKP</sequence>
<feature type="transmembrane region" description="Helical" evidence="1">
    <location>
        <begin position="66"/>
        <end position="89"/>
    </location>
</feature>
<gene>
    <name evidence="2" type="ORF">G4Z14_17005</name>
</gene>
<dbReference type="RefSeq" id="WP_164627907.1">
    <property type="nucleotide sequence ID" value="NZ_JAAIVJ010000017.1"/>
</dbReference>
<keyword evidence="1" id="KW-1133">Transmembrane helix</keyword>
<dbReference type="Proteomes" id="UP000477782">
    <property type="component" value="Unassembled WGS sequence"/>
</dbReference>
<keyword evidence="3" id="KW-1185">Reference proteome</keyword>
<evidence type="ECO:0000256" key="1">
    <source>
        <dbReference type="SAM" id="Phobius"/>
    </source>
</evidence>
<comment type="caution">
    <text evidence="2">The sequence shown here is derived from an EMBL/GenBank/DDBJ whole genome shotgun (WGS) entry which is preliminary data.</text>
</comment>
<feature type="transmembrane region" description="Helical" evidence="1">
    <location>
        <begin position="26"/>
        <end position="46"/>
    </location>
</feature>
<protein>
    <submittedName>
        <fullName evidence="2">Uncharacterized protein</fullName>
    </submittedName>
</protein>
<accession>A0A6M0QZM3</accession>
<keyword evidence="1" id="KW-0472">Membrane</keyword>
<proteinExistence type="predicted"/>
<organism evidence="2 3">
    <name type="scientific">Tabrizicola oligotrophica</name>
    <dbReference type="NCBI Taxonomy" id="2710650"/>
    <lineage>
        <taxon>Bacteria</taxon>
        <taxon>Pseudomonadati</taxon>
        <taxon>Pseudomonadota</taxon>
        <taxon>Alphaproteobacteria</taxon>
        <taxon>Rhodobacterales</taxon>
        <taxon>Paracoccaceae</taxon>
        <taxon>Tabrizicola</taxon>
    </lineage>
</organism>
<name>A0A6M0QZM3_9RHOB</name>
<reference evidence="2 3" key="1">
    <citation type="submission" date="2020-02" db="EMBL/GenBank/DDBJ databases">
        <authorList>
            <person name="Chen W.-M."/>
        </authorList>
    </citation>
    <scope>NUCLEOTIDE SEQUENCE [LARGE SCALE GENOMIC DNA]</scope>
    <source>
        <strain evidence="2 3">KMS-5</strain>
    </source>
</reference>
<dbReference type="AlphaFoldDB" id="A0A6M0QZM3"/>
<evidence type="ECO:0000313" key="2">
    <source>
        <dbReference type="EMBL" id="NEY91992.1"/>
    </source>
</evidence>
<keyword evidence="1" id="KW-0812">Transmembrane</keyword>